<proteinExistence type="predicted"/>
<feature type="domain" description="N-acetyltransferase" evidence="1">
    <location>
        <begin position="4"/>
        <end position="155"/>
    </location>
</feature>
<evidence type="ECO:0000313" key="3">
    <source>
        <dbReference type="Proteomes" id="UP001149821"/>
    </source>
</evidence>
<dbReference type="RefSeq" id="WP_274140365.1">
    <property type="nucleotide sequence ID" value="NZ_JAJUBB010000002.1"/>
</dbReference>
<sequence>MSDTQLVLATKNDASLLQDSALAAFQEDFNLYGGFPPNIESLTWFDECIENKQFYKILYKNAFAGGLCIEDAGEGVMDIRYIYVSDAFQNNGVGQAVMSMAETLLPNIKQIYLLTPYKAYRNHYFYEKLGFKKVGEFHPDPDDEFMVFEYQKYLHE</sequence>
<comment type="caution">
    <text evidence="2">The sequence shown here is derived from an EMBL/GenBank/DDBJ whole genome shotgun (WGS) entry which is preliminary data.</text>
</comment>
<dbReference type="Proteomes" id="UP001149821">
    <property type="component" value="Unassembled WGS sequence"/>
</dbReference>
<gene>
    <name evidence="2" type="ORF">LRP49_03850</name>
</gene>
<keyword evidence="3" id="KW-1185">Reference proteome</keyword>
<evidence type="ECO:0000313" key="2">
    <source>
        <dbReference type="EMBL" id="MDD1780328.1"/>
    </source>
</evidence>
<name>A0ABT5QH94_9GAMM</name>
<reference evidence="2" key="1">
    <citation type="submission" date="2021-12" db="EMBL/GenBank/DDBJ databases">
        <title>Enterovibrio ZSDZ35 sp. nov. and Enterovibrio ZSDZ42 sp. nov., isolated from coastal seawater in Qingdao.</title>
        <authorList>
            <person name="Zhang P."/>
        </authorList>
    </citation>
    <scope>NUCLEOTIDE SEQUENCE</scope>
    <source>
        <strain evidence="2">ZSDZ35</strain>
    </source>
</reference>
<dbReference type="SUPFAM" id="SSF55729">
    <property type="entry name" value="Acyl-CoA N-acyltransferases (Nat)"/>
    <property type="match status" value="1"/>
</dbReference>
<dbReference type="PROSITE" id="PS51186">
    <property type="entry name" value="GNAT"/>
    <property type="match status" value="1"/>
</dbReference>
<accession>A0ABT5QH94</accession>
<protein>
    <submittedName>
        <fullName evidence="2">GNAT family N-acetyltransferase</fullName>
    </submittedName>
</protein>
<organism evidence="2 3">
    <name type="scientific">Enterovibrio qingdaonensis</name>
    <dbReference type="NCBI Taxonomy" id="2899818"/>
    <lineage>
        <taxon>Bacteria</taxon>
        <taxon>Pseudomonadati</taxon>
        <taxon>Pseudomonadota</taxon>
        <taxon>Gammaproteobacteria</taxon>
        <taxon>Vibrionales</taxon>
        <taxon>Vibrionaceae</taxon>
        <taxon>Enterovibrio</taxon>
    </lineage>
</organism>
<dbReference type="Gene3D" id="3.40.630.30">
    <property type="match status" value="1"/>
</dbReference>
<dbReference type="EMBL" id="JAJUBB010000002">
    <property type="protein sequence ID" value="MDD1780328.1"/>
    <property type="molecule type" value="Genomic_DNA"/>
</dbReference>
<dbReference type="InterPro" id="IPR016181">
    <property type="entry name" value="Acyl_CoA_acyltransferase"/>
</dbReference>
<evidence type="ECO:0000259" key="1">
    <source>
        <dbReference type="PROSITE" id="PS51186"/>
    </source>
</evidence>
<dbReference type="InterPro" id="IPR000182">
    <property type="entry name" value="GNAT_dom"/>
</dbReference>
<dbReference type="Pfam" id="PF13508">
    <property type="entry name" value="Acetyltransf_7"/>
    <property type="match status" value="1"/>
</dbReference>
<dbReference type="CDD" id="cd04301">
    <property type="entry name" value="NAT_SF"/>
    <property type="match status" value="1"/>
</dbReference>